<evidence type="ECO:0000256" key="4">
    <source>
        <dbReference type="ARBA" id="ARBA00022741"/>
    </source>
</evidence>
<dbReference type="GO" id="GO:0034335">
    <property type="term" value="F:DNA negative supercoiling activity"/>
    <property type="evidence" value="ECO:0007669"/>
    <property type="project" value="UniProtKB-ARBA"/>
</dbReference>
<comment type="caution">
    <text evidence="13">The sequence shown here is derived from an EMBL/GenBank/DDBJ whole genome shotgun (WGS) entry which is preliminary data.</text>
</comment>
<dbReference type="EMBL" id="LTAY01000111">
    <property type="protein sequence ID" value="OPX44751.1"/>
    <property type="molecule type" value="Genomic_DNA"/>
</dbReference>
<comment type="subunit">
    <text evidence="9">Heterotetramer, composed of two GyrA and two GyrB chains. In the heterotetramer, GyrA contains the active site tyrosine that forms a transient covalent intermediate with DNA, while GyrB binds cofactors and catalyzes ATP hydrolysis.</text>
</comment>
<evidence type="ECO:0000313" key="13">
    <source>
        <dbReference type="EMBL" id="OPX44751.1"/>
    </source>
</evidence>
<dbReference type="GO" id="GO:0005524">
    <property type="term" value="F:ATP binding"/>
    <property type="evidence" value="ECO:0007669"/>
    <property type="project" value="UniProtKB-UniRule"/>
</dbReference>
<dbReference type="CDD" id="cd00187">
    <property type="entry name" value="TOP4c"/>
    <property type="match status" value="1"/>
</dbReference>
<dbReference type="SUPFAM" id="SSF56719">
    <property type="entry name" value="Type II DNA topoisomerase"/>
    <property type="match status" value="1"/>
</dbReference>
<dbReference type="InterPro" id="IPR005743">
    <property type="entry name" value="GyrA"/>
</dbReference>
<sequence>MSFNEGKVIPVDIKNEMKKCYIDYAMSVIVGRALPDVRDGLKPVHRRILFSMHELGLAPEKGYRKCARIVGEVLGKYHPHGDSSVYDALVRMAQDFSMRYMLVDGHGNFGSVDGDSAAAMRYTEAKMNKIAAQMIRDIGKNTVDFIPNFDGEEKEPSVLPSRFPNLLVNGSSGIAVGMATNIPPHNLGEIIDGTIMLIDNPDISIIELMTAIKGPDFPTAGIIMGQSGIRSAYETGRGKIIVRALANIEEENNKHRIIVNELPYQVNKAKLIESIADLVKDKKINGISDLRDESDREGMRIVIELKRDANPNVVLNLLYKHTKMQDTFGVTMLALVNNEPQILNLKQVLVHYVDFQKEVITRRTIFELDKAEARAHILEGLRIALDHIDEVISIIRNSKTSEIAKNTLMEKFDLSDKQSQAILDMRLRRLTGLERDKIEDEYNELMKEIAYLKSILASEEKLLSVIKEELLEIKARYSDERRTAIEANADDIDVEDLIQEQEIVITLTHSGYIKRISSDVYSAQKRGGKGIQAMSTKEDDFVEHAMVTSTHSDILFFTNRGRVYKLRGYQIPDAGRTAKGTNIINLISIEADEKIETVLTVNDIYKGGFLFMGTKNGIVKKTKLEEFKNLRKNGLNAITLRDGDELLKVKMTKGDADIIVVTQNGMAVKFNETDVRPMGRTASGVKAITLKEDDIAVCMDIATPDEELLVVSENGYGKRTPTSEYKVQNRGGKGLITYKITEKTGKVIGATVCKSDDELMLINSNGIAIRINVSDISITGRSAMGVKLMRTLEEEQVVTIAKITGNEEADEKEEQISLESSEISINEEDDDSSNNASLNELLNRAMDEDTEK</sequence>
<dbReference type="Gene3D" id="3.90.199.10">
    <property type="entry name" value="Topoisomerase II, domain 5"/>
    <property type="match status" value="1"/>
</dbReference>
<dbReference type="GO" id="GO:0009330">
    <property type="term" value="C:DNA topoisomerase type II (double strand cut, ATP-hydrolyzing) complex"/>
    <property type="evidence" value="ECO:0007669"/>
    <property type="project" value="TreeGrafter"/>
</dbReference>
<dbReference type="HAMAP" id="MF_01897">
    <property type="entry name" value="GyrA"/>
    <property type="match status" value="1"/>
</dbReference>
<reference evidence="13 14" key="1">
    <citation type="submission" date="2016-02" db="EMBL/GenBank/DDBJ databases">
        <title>Genome sequence of Clostridium thermobutyricum DSM 4928.</title>
        <authorList>
            <person name="Poehlein A."/>
            <person name="Daniel R."/>
        </authorList>
    </citation>
    <scope>NUCLEOTIDE SEQUENCE [LARGE SCALE GENOMIC DNA]</scope>
    <source>
        <strain evidence="13 14">DSM 4928</strain>
    </source>
</reference>
<dbReference type="InterPro" id="IPR035516">
    <property type="entry name" value="Gyrase/topoIV_suA_C"/>
</dbReference>
<comment type="function">
    <text evidence="9">A type II topoisomerase that negatively supercoils closed circular double-stranded (ds) DNA in an ATP-dependent manner to modulate DNA topology and maintain chromosomes in an underwound state. Negative supercoiling favors strand separation, and DNA replication, transcription, recombination and repair, all of which involve strand separation. Also able to catalyze the interconversion of other topological isomers of dsDNA rings, including catenanes and knotted rings. Type II topoisomerases break and join 2 DNA strands simultaneously in an ATP-dependent manner.</text>
</comment>
<evidence type="ECO:0000256" key="1">
    <source>
        <dbReference type="ARBA" id="ARBA00000185"/>
    </source>
</evidence>
<name>A0A1V4SND7_9CLOT</name>
<feature type="active site" description="O-(5'-phospho-DNA)-tyrosine intermediate" evidence="9 10">
    <location>
        <position position="122"/>
    </location>
</feature>
<dbReference type="OrthoDB" id="9806486at2"/>
<evidence type="ECO:0000259" key="12">
    <source>
        <dbReference type="PROSITE" id="PS52040"/>
    </source>
</evidence>
<dbReference type="GO" id="GO:0003677">
    <property type="term" value="F:DNA binding"/>
    <property type="evidence" value="ECO:0007669"/>
    <property type="project" value="UniProtKB-UniRule"/>
</dbReference>
<evidence type="ECO:0000256" key="8">
    <source>
        <dbReference type="ARBA" id="ARBA00023235"/>
    </source>
</evidence>
<dbReference type="FunFam" id="2.120.10.90:FF:000004">
    <property type="entry name" value="DNA gyrase subunit A"/>
    <property type="match status" value="1"/>
</dbReference>
<dbReference type="NCBIfam" id="NF004044">
    <property type="entry name" value="PRK05561.1"/>
    <property type="match status" value="1"/>
</dbReference>
<evidence type="ECO:0000256" key="2">
    <source>
        <dbReference type="ARBA" id="ARBA00008263"/>
    </source>
</evidence>
<dbReference type="NCBIfam" id="TIGR01063">
    <property type="entry name" value="gyrA"/>
    <property type="match status" value="1"/>
</dbReference>
<feature type="short sequence motif" description="GyrA-box" evidence="9">
    <location>
        <begin position="524"/>
        <end position="530"/>
    </location>
</feature>
<accession>A0A1V4SND7</accession>
<keyword evidence="3 9" id="KW-0963">Cytoplasm</keyword>
<evidence type="ECO:0000256" key="5">
    <source>
        <dbReference type="ARBA" id="ARBA00022840"/>
    </source>
</evidence>
<comment type="similarity">
    <text evidence="2 9">Belongs to the type II topoisomerase GyrA/ParC subunit family.</text>
</comment>
<keyword evidence="4 9" id="KW-0547">Nucleotide-binding</keyword>
<dbReference type="GO" id="GO:0005737">
    <property type="term" value="C:cytoplasm"/>
    <property type="evidence" value="ECO:0007669"/>
    <property type="project" value="UniProtKB-SubCell"/>
</dbReference>
<dbReference type="FunFam" id="3.90.199.10:FF:000001">
    <property type="entry name" value="DNA gyrase subunit A"/>
    <property type="match status" value="1"/>
</dbReference>
<gene>
    <name evidence="13" type="primary">gyrA_2</name>
    <name evidence="9" type="synonym">gyrA</name>
    <name evidence="13" type="ORF">CLTHE_32860</name>
</gene>
<evidence type="ECO:0000256" key="11">
    <source>
        <dbReference type="SAM" id="MobiDB-lite"/>
    </source>
</evidence>
<dbReference type="InterPro" id="IPR013760">
    <property type="entry name" value="Topo_IIA-like_dom_sf"/>
</dbReference>
<dbReference type="GO" id="GO:0006265">
    <property type="term" value="P:DNA topological change"/>
    <property type="evidence" value="ECO:0007669"/>
    <property type="project" value="UniProtKB-UniRule"/>
</dbReference>
<evidence type="ECO:0000256" key="6">
    <source>
        <dbReference type="ARBA" id="ARBA00023029"/>
    </source>
</evidence>
<dbReference type="Gene3D" id="2.120.10.90">
    <property type="entry name" value="DNA gyrase/topoisomerase IV, subunit A, C-terminal"/>
    <property type="match status" value="1"/>
</dbReference>
<dbReference type="SMART" id="SM00434">
    <property type="entry name" value="TOP4c"/>
    <property type="match status" value="1"/>
</dbReference>
<keyword evidence="8 9" id="KW-0413">Isomerase</keyword>
<dbReference type="NCBIfam" id="NF004043">
    <property type="entry name" value="PRK05560.1"/>
    <property type="match status" value="1"/>
</dbReference>
<evidence type="ECO:0000256" key="9">
    <source>
        <dbReference type="HAMAP-Rule" id="MF_01897"/>
    </source>
</evidence>
<organism evidence="13 14">
    <name type="scientific">Clostridium thermobutyricum DSM 4928</name>
    <dbReference type="NCBI Taxonomy" id="1121339"/>
    <lineage>
        <taxon>Bacteria</taxon>
        <taxon>Bacillati</taxon>
        <taxon>Bacillota</taxon>
        <taxon>Clostridia</taxon>
        <taxon>Eubacteriales</taxon>
        <taxon>Clostridiaceae</taxon>
        <taxon>Clostridium</taxon>
    </lineage>
</organism>
<evidence type="ECO:0000256" key="7">
    <source>
        <dbReference type="ARBA" id="ARBA00023125"/>
    </source>
</evidence>
<dbReference type="PANTHER" id="PTHR43493">
    <property type="entry name" value="DNA GYRASE/TOPOISOMERASE SUBUNIT A"/>
    <property type="match status" value="1"/>
</dbReference>
<dbReference type="AlphaFoldDB" id="A0A1V4SND7"/>
<keyword evidence="7 9" id="KW-0238">DNA-binding</keyword>
<keyword evidence="6 9" id="KW-0799">Topoisomerase</keyword>
<dbReference type="SUPFAM" id="SSF101904">
    <property type="entry name" value="GyrA/ParC C-terminal domain-like"/>
    <property type="match status" value="1"/>
</dbReference>
<dbReference type="Gene3D" id="1.10.268.10">
    <property type="entry name" value="Topoisomerase, domain 3"/>
    <property type="match status" value="1"/>
</dbReference>
<proteinExistence type="inferred from homology"/>
<feature type="domain" description="Topo IIA-type catalytic" evidence="12">
    <location>
        <begin position="34"/>
        <end position="497"/>
    </location>
</feature>
<dbReference type="FunFam" id="3.30.1360.40:FF:000002">
    <property type="entry name" value="DNA gyrase subunit A"/>
    <property type="match status" value="1"/>
</dbReference>
<dbReference type="Proteomes" id="UP000191448">
    <property type="component" value="Unassembled WGS sequence"/>
</dbReference>
<dbReference type="Pfam" id="PF03989">
    <property type="entry name" value="DNA_gyraseA_C"/>
    <property type="match status" value="6"/>
</dbReference>
<dbReference type="PROSITE" id="PS52040">
    <property type="entry name" value="TOPO_IIA"/>
    <property type="match status" value="1"/>
</dbReference>
<dbReference type="GO" id="GO:0006261">
    <property type="term" value="P:DNA-templated DNA replication"/>
    <property type="evidence" value="ECO:0007669"/>
    <property type="project" value="UniProtKB-UniRule"/>
</dbReference>
<protein>
    <recommendedName>
        <fullName evidence="9">DNA gyrase subunit A</fullName>
        <ecNumber evidence="9">5.6.2.2</ecNumber>
    </recommendedName>
</protein>
<evidence type="ECO:0000256" key="3">
    <source>
        <dbReference type="ARBA" id="ARBA00022490"/>
    </source>
</evidence>
<feature type="compositionally biased region" description="Low complexity" evidence="11">
    <location>
        <begin position="833"/>
        <end position="843"/>
    </location>
</feature>
<dbReference type="InterPro" id="IPR050220">
    <property type="entry name" value="Type_II_DNA_Topoisomerases"/>
</dbReference>
<dbReference type="InterPro" id="IPR013758">
    <property type="entry name" value="Topo_IIA_A/C_ab"/>
</dbReference>
<feature type="region of interest" description="Disordered" evidence="11">
    <location>
        <begin position="805"/>
        <end position="852"/>
    </location>
</feature>
<dbReference type="GO" id="GO:0005694">
    <property type="term" value="C:chromosome"/>
    <property type="evidence" value="ECO:0007669"/>
    <property type="project" value="InterPro"/>
</dbReference>
<dbReference type="EC" id="5.6.2.2" evidence="9"/>
<dbReference type="InterPro" id="IPR002205">
    <property type="entry name" value="Topo_IIA_dom_A"/>
</dbReference>
<dbReference type="FunFam" id="1.10.268.10:FF:000001">
    <property type="entry name" value="DNA gyrase subunit A"/>
    <property type="match status" value="1"/>
</dbReference>
<evidence type="ECO:0000313" key="14">
    <source>
        <dbReference type="Proteomes" id="UP000191448"/>
    </source>
</evidence>
<keyword evidence="5 9" id="KW-0067">ATP-binding</keyword>
<dbReference type="Gene3D" id="3.30.1360.40">
    <property type="match status" value="1"/>
</dbReference>
<dbReference type="Pfam" id="PF00521">
    <property type="entry name" value="DNA_topoisoIV"/>
    <property type="match status" value="1"/>
</dbReference>
<evidence type="ECO:0000256" key="10">
    <source>
        <dbReference type="PROSITE-ProRule" id="PRU01384"/>
    </source>
</evidence>
<dbReference type="RefSeq" id="WP_080024313.1">
    <property type="nucleotide sequence ID" value="NZ_LTAY01000111.1"/>
</dbReference>
<dbReference type="InterPro" id="IPR006691">
    <property type="entry name" value="GyrA/parC_rep"/>
</dbReference>
<comment type="miscellaneous">
    <text evidence="9">Few gyrases are as efficient as E.coli at forming negative supercoils. Not all organisms have 2 type II topoisomerases; in organisms with a single type II topoisomerase this enzyme also has to decatenate newly replicated chromosomes.</text>
</comment>
<comment type="subcellular location">
    <subcellularLocation>
        <location evidence="9">Cytoplasm</location>
    </subcellularLocation>
</comment>
<dbReference type="InterPro" id="IPR013757">
    <property type="entry name" value="Topo_IIA_A_a_sf"/>
</dbReference>
<dbReference type="PANTHER" id="PTHR43493:SF5">
    <property type="entry name" value="DNA GYRASE SUBUNIT A, CHLOROPLASTIC_MITOCHONDRIAL"/>
    <property type="match status" value="1"/>
</dbReference>
<comment type="catalytic activity">
    <reaction evidence="1 9 10">
        <text>ATP-dependent breakage, passage and rejoining of double-stranded DNA.</text>
        <dbReference type="EC" id="5.6.2.2"/>
    </reaction>
</comment>